<dbReference type="AlphaFoldDB" id="A0A9Q0I0Z9"/>
<protein>
    <submittedName>
        <fullName evidence="1">Uncharacterized protein</fullName>
    </submittedName>
</protein>
<name>A0A9Q0I0Z9_9TELE</name>
<dbReference type="OrthoDB" id="8976689at2759"/>
<accession>A0A9Q0I0Z9</accession>
<sequence>MDCVHILYEHICHGQEVPPVVCHVTGLHLGEEVGDEALKVSIILQCHMSSSAGFFGETRISQNLKVLPRLISQVGHEPPLYQLTQERLIHEPQATQPPLVMLAFQRTIDGALGNNSSHHKYIS</sequence>
<reference evidence="1" key="1">
    <citation type="submission" date="2022-07" db="EMBL/GenBank/DDBJ databases">
        <title>Chromosome-level genome of Muraenolepis orangiensis.</title>
        <authorList>
            <person name="Kim J."/>
        </authorList>
    </citation>
    <scope>NUCLEOTIDE SEQUENCE</scope>
    <source>
        <strain evidence="1">KU_S4_2022</strain>
        <tissue evidence="1">Muscle</tissue>
    </source>
</reference>
<keyword evidence="2" id="KW-1185">Reference proteome</keyword>
<dbReference type="Proteomes" id="UP001148018">
    <property type="component" value="Unassembled WGS sequence"/>
</dbReference>
<dbReference type="EMBL" id="JANIIK010002633">
    <property type="protein sequence ID" value="KAJ3581455.1"/>
    <property type="molecule type" value="Genomic_DNA"/>
</dbReference>
<gene>
    <name evidence="1" type="ORF">NHX12_016622</name>
</gene>
<organism evidence="1 2">
    <name type="scientific">Muraenolepis orangiensis</name>
    <name type="common">Patagonian moray cod</name>
    <dbReference type="NCBI Taxonomy" id="630683"/>
    <lineage>
        <taxon>Eukaryota</taxon>
        <taxon>Metazoa</taxon>
        <taxon>Chordata</taxon>
        <taxon>Craniata</taxon>
        <taxon>Vertebrata</taxon>
        <taxon>Euteleostomi</taxon>
        <taxon>Actinopterygii</taxon>
        <taxon>Neopterygii</taxon>
        <taxon>Teleostei</taxon>
        <taxon>Neoteleostei</taxon>
        <taxon>Acanthomorphata</taxon>
        <taxon>Zeiogadaria</taxon>
        <taxon>Gadariae</taxon>
        <taxon>Gadiformes</taxon>
        <taxon>Muraenolepidoidei</taxon>
        <taxon>Muraenolepididae</taxon>
        <taxon>Muraenolepis</taxon>
    </lineage>
</organism>
<comment type="caution">
    <text evidence="1">The sequence shown here is derived from an EMBL/GenBank/DDBJ whole genome shotgun (WGS) entry which is preliminary data.</text>
</comment>
<evidence type="ECO:0000313" key="1">
    <source>
        <dbReference type="EMBL" id="KAJ3581455.1"/>
    </source>
</evidence>
<evidence type="ECO:0000313" key="2">
    <source>
        <dbReference type="Proteomes" id="UP001148018"/>
    </source>
</evidence>
<proteinExistence type="predicted"/>